<sequence>MSNDTLESTIRGLGLPSFLSERIHVRRGGPIRSTNSSAFVLYISTVALRAEENPALDVAVHFGRSLNLPVLSHGFFNDRHTHATARRAHFVIDSAREAQQGMLTRGVICTYQVMKPGQRQPRHMTLAARAAVVVTDEPFVEPHLSVLSALLRAGSTPLVTVDTACILPARLTNRGDCDRAFRFRQKTSSARSARISLPYPTPPTLTEELRAGSLRARGVLESLRLDSVDLPRITDTKHVLEGCALDWDVAPVTNTHGGETRAKRRWKDFFAKGLRSYAAKRNDPLKHHAHGVSRMSAYLNLGVISPFKIGRETAGVGGGGTRSGPGKFLDEFCVWRELAYSFCYHVPKHLDAKAALPSWAYTTLQSHANDGPQGREKSREELRACRSREPLWDLAQESLVRNGELHNNLRMTWGKEILRWTRGPDDAYRMLQYLNDHYALDGLSPPSYAGLLWCLGWADGPKRETSIFGKVRPRSARSIARRYDLAKLREFIRGVEGGGILAAFSCDRKSLKRKNSTSSIVALRDDEKSSGDSATPAASGGLRKKSNVVAWLKKGHHGAKRPNVTKTLNADLVCDGDRFKGLKPAC</sequence>
<feature type="domain" description="Photolyase/cryptochrome alpha/beta" evidence="2">
    <location>
        <begin position="38"/>
        <end position="169"/>
    </location>
</feature>
<dbReference type="AlphaFoldDB" id="A0A7S4DWI3"/>
<name>A0A7S4DWI3_9EUKA</name>
<dbReference type="InterPro" id="IPR036155">
    <property type="entry name" value="Crypto/Photolyase_N_sf"/>
</dbReference>
<dbReference type="PROSITE" id="PS51645">
    <property type="entry name" value="PHR_CRY_ALPHA_BETA"/>
    <property type="match status" value="1"/>
</dbReference>
<evidence type="ECO:0000259" key="2">
    <source>
        <dbReference type="PROSITE" id="PS51645"/>
    </source>
</evidence>
<gene>
    <name evidence="3" type="ORF">LGLO00237_LOCUS26551</name>
</gene>
<dbReference type="GO" id="GO:0003904">
    <property type="term" value="F:deoxyribodipyrimidine photo-lyase activity"/>
    <property type="evidence" value="ECO:0007669"/>
    <property type="project" value="TreeGrafter"/>
</dbReference>
<dbReference type="SUPFAM" id="SSF52425">
    <property type="entry name" value="Cryptochrome/photolyase, N-terminal domain"/>
    <property type="match status" value="1"/>
</dbReference>
<protein>
    <recommendedName>
        <fullName evidence="2">Photolyase/cryptochrome alpha/beta domain-containing protein</fullName>
    </recommendedName>
</protein>
<dbReference type="Gene3D" id="1.10.579.10">
    <property type="entry name" value="DNA Cyclobutane Dipyrimidine Photolyase, subunit A, domain 3"/>
    <property type="match status" value="1"/>
</dbReference>
<dbReference type="InterPro" id="IPR006050">
    <property type="entry name" value="DNA_photolyase_N"/>
</dbReference>
<dbReference type="InterPro" id="IPR014729">
    <property type="entry name" value="Rossmann-like_a/b/a_fold"/>
</dbReference>
<accession>A0A7S4DWI3</accession>
<dbReference type="Gene3D" id="3.40.50.620">
    <property type="entry name" value="HUPs"/>
    <property type="match status" value="1"/>
</dbReference>
<dbReference type="EMBL" id="HBIV01037233">
    <property type="protein sequence ID" value="CAE0674777.1"/>
    <property type="molecule type" value="Transcribed_RNA"/>
</dbReference>
<reference evidence="3" key="1">
    <citation type="submission" date="2021-01" db="EMBL/GenBank/DDBJ databases">
        <authorList>
            <person name="Corre E."/>
            <person name="Pelletier E."/>
            <person name="Niang G."/>
            <person name="Scheremetjew M."/>
            <person name="Finn R."/>
            <person name="Kale V."/>
            <person name="Holt S."/>
            <person name="Cochrane G."/>
            <person name="Meng A."/>
            <person name="Brown T."/>
            <person name="Cohen L."/>
        </authorList>
    </citation>
    <scope>NUCLEOTIDE SEQUENCE</scope>
    <source>
        <strain evidence="3">CCCM811</strain>
    </source>
</reference>
<dbReference type="GO" id="GO:0000719">
    <property type="term" value="P:photoreactive repair"/>
    <property type="evidence" value="ECO:0007669"/>
    <property type="project" value="TreeGrafter"/>
</dbReference>
<dbReference type="Gene3D" id="1.25.40.80">
    <property type="match status" value="1"/>
</dbReference>
<feature type="region of interest" description="Disordered" evidence="1">
    <location>
        <begin position="522"/>
        <end position="541"/>
    </location>
</feature>
<dbReference type="InterPro" id="IPR036134">
    <property type="entry name" value="Crypto/Photolyase_FAD-like_sf"/>
</dbReference>
<dbReference type="PANTHER" id="PTHR10211">
    <property type="entry name" value="DEOXYRIBODIPYRIMIDINE PHOTOLYASE"/>
    <property type="match status" value="1"/>
</dbReference>
<dbReference type="SUPFAM" id="SSF48173">
    <property type="entry name" value="Cryptochrome/photolyase FAD-binding domain"/>
    <property type="match status" value="1"/>
</dbReference>
<dbReference type="InterPro" id="IPR052219">
    <property type="entry name" value="Photolyase_Class-2"/>
</dbReference>
<dbReference type="PANTHER" id="PTHR10211:SF0">
    <property type="entry name" value="DEOXYRIBODIPYRIMIDINE PHOTO-LYASE"/>
    <property type="match status" value="1"/>
</dbReference>
<evidence type="ECO:0000313" key="3">
    <source>
        <dbReference type="EMBL" id="CAE0674777.1"/>
    </source>
</evidence>
<organism evidence="3">
    <name type="scientific">Lotharella globosa</name>
    <dbReference type="NCBI Taxonomy" id="91324"/>
    <lineage>
        <taxon>Eukaryota</taxon>
        <taxon>Sar</taxon>
        <taxon>Rhizaria</taxon>
        <taxon>Cercozoa</taxon>
        <taxon>Chlorarachniophyceae</taxon>
        <taxon>Lotharella</taxon>
    </lineage>
</organism>
<evidence type="ECO:0000256" key="1">
    <source>
        <dbReference type="SAM" id="MobiDB-lite"/>
    </source>
</evidence>
<proteinExistence type="predicted"/>